<dbReference type="GO" id="GO:0004342">
    <property type="term" value="F:glucosamine-6-phosphate deaminase activity"/>
    <property type="evidence" value="ECO:0007669"/>
    <property type="project" value="InterPro"/>
</dbReference>
<name>A0A399T2P1_9BACT</name>
<evidence type="ECO:0000313" key="2">
    <source>
        <dbReference type="EMBL" id="RIJ49214.1"/>
    </source>
</evidence>
<dbReference type="InterPro" id="IPR006148">
    <property type="entry name" value="Glc/Gal-6P_isomerase"/>
</dbReference>
<organism evidence="2 3">
    <name type="scientific">Maribellus luteus</name>
    <dbReference type="NCBI Taxonomy" id="2305463"/>
    <lineage>
        <taxon>Bacteria</taxon>
        <taxon>Pseudomonadati</taxon>
        <taxon>Bacteroidota</taxon>
        <taxon>Bacteroidia</taxon>
        <taxon>Marinilabiliales</taxon>
        <taxon>Prolixibacteraceae</taxon>
        <taxon>Maribellus</taxon>
    </lineage>
</organism>
<dbReference type="GO" id="GO:0042802">
    <property type="term" value="F:identical protein binding"/>
    <property type="evidence" value="ECO:0007669"/>
    <property type="project" value="TreeGrafter"/>
</dbReference>
<dbReference type="GO" id="GO:0005737">
    <property type="term" value="C:cytoplasm"/>
    <property type="evidence" value="ECO:0007669"/>
    <property type="project" value="TreeGrafter"/>
</dbReference>
<sequence>MIQETEFKKDTLSVKLFSTRREMGEDAALQVAQTMRSLLAERENIRMIFAAAPSQNEFLEALIAQPGIDWHRVIAFHMDEYIGLSADAPQGFGNFLKERIFSKVPFLEVHYLNGQAADPQQECIRYAELLNRFQPEIVCMGIGENTHIAFNDPHVARFDDPQSVKVVDLDLQCRQQQVNDGCFTSIDEVPTHALTLTVPTLMKPGFVFCMVPGTNKAQAVQSTLTQTVDQHYPSTALRKHPNAVLFLDAASAALLQ</sequence>
<dbReference type="PANTHER" id="PTHR11280">
    <property type="entry name" value="GLUCOSAMINE-6-PHOSPHATE ISOMERASE"/>
    <property type="match status" value="1"/>
</dbReference>
<dbReference type="AlphaFoldDB" id="A0A399T2P1"/>
<dbReference type="PANTHER" id="PTHR11280:SF6">
    <property type="entry name" value="GLUCOSAMINE-6-PHOSPHATE ISOMERASE NAGB"/>
    <property type="match status" value="1"/>
</dbReference>
<dbReference type="InterPro" id="IPR037171">
    <property type="entry name" value="NagB/RpiA_transferase-like"/>
</dbReference>
<keyword evidence="3" id="KW-1185">Reference proteome</keyword>
<dbReference type="EMBL" id="QWGR01000003">
    <property type="protein sequence ID" value="RIJ49214.1"/>
    <property type="molecule type" value="Genomic_DNA"/>
</dbReference>
<dbReference type="OrthoDB" id="9791139at2"/>
<dbReference type="Proteomes" id="UP000265926">
    <property type="component" value="Unassembled WGS sequence"/>
</dbReference>
<dbReference type="CDD" id="cd01399">
    <property type="entry name" value="GlcN6P_deaminase"/>
    <property type="match status" value="1"/>
</dbReference>
<dbReference type="RefSeq" id="WP_119437100.1">
    <property type="nucleotide sequence ID" value="NZ_QWGR01000003.1"/>
</dbReference>
<dbReference type="GO" id="GO:0006046">
    <property type="term" value="P:N-acetylglucosamine catabolic process"/>
    <property type="evidence" value="ECO:0007669"/>
    <property type="project" value="TreeGrafter"/>
</dbReference>
<dbReference type="InterPro" id="IPR004547">
    <property type="entry name" value="Glucosamine6P_isomerase"/>
</dbReference>
<dbReference type="GO" id="GO:0006043">
    <property type="term" value="P:glucosamine catabolic process"/>
    <property type="evidence" value="ECO:0007669"/>
    <property type="project" value="TreeGrafter"/>
</dbReference>
<protein>
    <submittedName>
        <fullName evidence="2">Glucosamine-6-phosphate deaminase</fullName>
    </submittedName>
</protein>
<feature type="domain" description="Glucosamine/galactosamine-6-phosphate isomerase" evidence="1">
    <location>
        <begin position="19"/>
        <end position="240"/>
    </location>
</feature>
<gene>
    <name evidence="2" type="ORF">D1614_06555</name>
</gene>
<dbReference type="SUPFAM" id="SSF100950">
    <property type="entry name" value="NagB/RpiA/CoA transferase-like"/>
    <property type="match status" value="1"/>
</dbReference>
<proteinExistence type="predicted"/>
<evidence type="ECO:0000259" key="1">
    <source>
        <dbReference type="Pfam" id="PF01182"/>
    </source>
</evidence>
<dbReference type="GO" id="GO:0005975">
    <property type="term" value="P:carbohydrate metabolic process"/>
    <property type="evidence" value="ECO:0007669"/>
    <property type="project" value="InterPro"/>
</dbReference>
<comment type="caution">
    <text evidence="2">The sequence shown here is derived from an EMBL/GenBank/DDBJ whole genome shotgun (WGS) entry which is preliminary data.</text>
</comment>
<dbReference type="Pfam" id="PF01182">
    <property type="entry name" value="Glucosamine_iso"/>
    <property type="match status" value="1"/>
</dbReference>
<evidence type="ECO:0000313" key="3">
    <source>
        <dbReference type="Proteomes" id="UP000265926"/>
    </source>
</evidence>
<dbReference type="GO" id="GO:0019262">
    <property type="term" value="P:N-acetylneuraminate catabolic process"/>
    <property type="evidence" value="ECO:0007669"/>
    <property type="project" value="TreeGrafter"/>
</dbReference>
<accession>A0A399T2P1</accession>
<reference evidence="2 3" key="1">
    <citation type="submission" date="2018-08" db="EMBL/GenBank/DDBJ databases">
        <title>Pallidiluteibacterium maritimus gen. nov., sp. nov., isolated from coastal sediment.</title>
        <authorList>
            <person name="Zhou L.Y."/>
        </authorList>
    </citation>
    <scope>NUCLEOTIDE SEQUENCE [LARGE SCALE GENOMIC DNA]</scope>
    <source>
        <strain evidence="2 3">XSD2</strain>
    </source>
</reference>
<dbReference type="Gene3D" id="3.40.50.1360">
    <property type="match status" value="1"/>
</dbReference>